<name>A0A194X1Z5_MOLSC</name>
<feature type="compositionally biased region" description="Polar residues" evidence="1">
    <location>
        <begin position="18"/>
        <end position="34"/>
    </location>
</feature>
<protein>
    <submittedName>
        <fullName evidence="2">Uncharacterized protein</fullName>
    </submittedName>
</protein>
<dbReference type="InParanoid" id="A0A194X1Z5"/>
<dbReference type="RefSeq" id="XP_018068217.1">
    <property type="nucleotide sequence ID" value="XM_018220182.1"/>
</dbReference>
<dbReference type="KEGG" id="psco:LY89DRAFT_736858"/>
<evidence type="ECO:0000313" key="2">
    <source>
        <dbReference type="EMBL" id="KUJ13862.1"/>
    </source>
</evidence>
<feature type="region of interest" description="Disordered" evidence="1">
    <location>
        <begin position="108"/>
        <end position="165"/>
    </location>
</feature>
<accession>A0A194X1Z5</accession>
<sequence length="305" mass="34162">MSNVDTQTAEPFDIVDNNEASSPRVHTSTSTQRASPRKLPRIIYYPPPARMRHTLTPTPGAPSRTSQTSPLRQTDFAEIADDDPKLLALIQAARQQLIRDRATRASTIADSAPAMGPDLRPAQFASNAAPDDPSGDSSSDSDRRTHPHFRGPSARRHRGEIPTQLTPAPQIRSIAPALRTNYRFPDPPLFDNGEDSTFDSWIIDLDSKLEASGYMDPSVSEKQRMNYALSRTTSEARAQLLTRFSTTLQRVHHAFRTLEEMVQSLAIAYVDPFESLKKQDEYRSLAMIDTKTVRQFKIRFLTLLA</sequence>
<evidence type="ECO:0000256" key="1">
    <source>
        <dbReference type="SAM" id="MobiDB-lite"/>
    </source>
</evidence>
<dbReference type="EMBL" id="KQ947421">
    <property type="protein sequence ID" value="KUJ13862.1"/>
    <property type="molecule type" value="Genomic_DNA"/>
</dbReference>
<feature type="compositionally biased region" description="Basic residues" evidence="1">
    <location>
        <begin position="145"/>
        <end position="158"/>
    </location>
</feature>
<dbReference type="GeneID" id="28829908"/>
<keyword evidence="3" id="KW-1185">Reference proteome</keyword>
<organism evidence="2 3">
    <name type="scientific">Mollisia scopiformis</name>
    <name type="common">Conifer needle endophyte fungus</name>
    <name type="synonym">Phialocephala scopiformis</name>
    <dbReference type="NCBI Taxonomy" id="149040"/>
    <lineage>
        <taxon>Eukaryota</taxon>
        <taxon>Fungi</taxon>
        <taxon>Dikarya</taxon>
        <taxon>Ascomycota</taxon>
        <taxon>Pezizomycotina</taxon>
        <taxon>Leotiomycetes</taxon>
        <taxon>Helotiales</taxon>
        <taxon>Mollisiaceae</taxon>
        <taxon>Mollisia</taxon>
    </lineage>
</organism>
<dbReference type="Proteomes" id="UP000070700">
    <property type="component" value="Unassembled WGS sequence"/>
</dbReference>
<dbReference type="AlphaFoldDB" id="A0A194X1Z5"/>
<gene>
    <name evidence="2" type="ORF">LY89DRAFT_736858</name>
</gene>
<evidence type="ECO:0000313" key="3">
    <source>
        <dbReference type="Proteomes" id="UP000070700"/>
    </source>
</evidence>
<feature type="region of interest" description="Disordered" evidence="1">
    <location>
        <begin position="1"/>
        <end position="71"/>
    </location>
</feature>
<reference evidence="2 3" key="1">
    <citation type="submission" date="2015-10" db="EMBL/GenBank/DDBJ databases">
        <title>Full genome of DAOMC 229536 Phialocephala scopiformis, a fungal endophyte of spruce producing the potent anti-insectan compound rugulosin.</title>
        <authorList>
            <consortium name="DOE Joint Genome Institute"/>
            <person name="Walker A.K."/>
            <person name="Frasz S.L."/>
            <person name="Seifert K.A."/>
            <person name="Miller J.D."/>
            <person name="Mondo S.J."/>
            <person name="Labutti K."/>
            <person name="Lipzen A."/>
            <person name="Dockter R."/>
            <person name="Kennedy M."/>
            <person name="Grigoriev I.V."/>
            <person name="Spatafora J.W."/>
        </authorList>
    </citation>
    <scope>NUCLEOTIDE SEQUENCE [LARGE SCALE GENOMIC DNA]</scope>
    <source>
        <strain evidence="2 3">CBS 120377</strain>
    </source>
</reference>
<proteinExistence type="predicted"/>